<evidence type="ECO:0000313" key="2">
    <source>
        <dbReference type="Proteomes" id="UP001286456"/>
    </source>
</evidence>
<dbReference type="InterPro" id="IPR034660">
    <property type="entry name" value="DinB/YfiT-like"/>
</dbReference>
<dbReference type="Pfam" id="PF09351">
    <property type="entry name" value="DUF1993"/>
    <property type="match status" value="1"/>
</dbReference>
<organism evidence="1 2">
    <name type="scientific">Cercophora scortea</name>
    <dbReference type="NCBI Taxonomy" id="314031"/>
    <lineage>
        <taxon>Eukaryota</taxon>
        <taxon>Fungi</taxon>
        <taxon>Dikarya</taxon>
        <taxon>Ascomycota</taxon>
        <taxon>Pezizomycotina</taxon>
        <taxon>Sordariomycetes</taxon>
        <taxon>Sordariomycetidae</taxon>
        <taxon>Sordariales</taxon>
        <taxon>Lasiosphaeriaceae</taxon>
        <taxon>Cercophora</taxon>
    </lineage>
</organism>
<gene>
    <name evidence="1" type="ORF">B0T19DRAFT_83239</name>
</gene>
<evidence type="ECO:0008006" key="3">
    <source>
        <dbReference type="Google" id="ProtNLM"/>
    </source>
</evidence>
<dbReference type="Proteomes" id="UP001286456">
    <property type="component" value="Unassembled WGS sequence"/>
</dbReference>
<dbReference type="EMBL" id="JAUEPO010000002">
    <property type="protein sequence ID" value="KAK3331577.1"/>
    <property type="molecule type" value="Genomic_DNA"/>
</dbReference>
<dbReference type="InterPro" id="IPR018531">
    <property type="entry name" value="DUF1993"/>
</dbReference>
<dbReference type="AlphaFoldDB" id="A0AAE0MGD9"/>
<reference evidence="1" key="2">
    <citation type="submission" date="2023-06" db="EMBL/GenBank/DDBJ databases">
        <authorList>
            <consortium name="Lawrence Berkeley National Laboratory"/>
            <person name="Haridas S."/>
            <person name="Hensen N."/>
            <person name="Bonometti L."/>
            <person name="Westerberg I."/>
            <person name="Brannstrom I.O."/>
            <person name="Guillou S."/>
            <person name="Cros-Aarteil S."/>
            <person name="Calhoun S."/>
            <person name="Kuo A."/>
            <person name="Mondo S."/>
            <person name="Pangilinan J."/>
            <person name="Riley R."/>
            <person name="Labutti K."/>
            <person name="Andreopoulos B."/>
            <person name="Lipzen A."/>
            <person name="Chen C."/>
            <person name="Yanf M."/>
            <person name="Daum C."/>
            <person name="Ng V."/>
            <person name="Clum A."/>
            <person name="Steindorff A."/>
            <person name="Ohm R."/>
            <person name="Martin F."/>
            <person name="Silar P."/>
            <person name="Natvig D."/>
            <person name="Lalanne C."/>
            <person name="Gautier V."/>
            <person name="Ament-Velasquez S.L."/>
            <person name="Kruys A."/>
            <person name="Hutchinson M.I."/>
            <person name="Powell A.J."/>
            <person name="Barry K."/>
            <person name="Miller A.N."/>
            <person name="Grigoriev I.V."/>
            <person name="Debuchy R."/>
            <person name="Gladieux P."/>
            <person name="Thoren M.H."/>
            <person name="Johannesson H."/>
        </authorList>
    </citation>
    <scope>NUCLEOTIDE SEQUENCE</scope>
    <source>
        <strain evidence="1">SMH4131-1</strain>
    </source>
</reference>
<name>A0AAE0MGD9_9PEZI</name>
<proteinExistence type="predicted"/>
<evidence type="ECO:0000313" key="1">
    <source>
        <dbReference type="EMBL" id="KAK3331577.1"/>
    </source>
</evidence>
<dbReference type="PANTHER" id="PTHR36922:SF1">
    <property type="entry name" value="DUF1993 DOMAIN-CONTAINING PROTEIN"/>
    <property type="match status" value="1"/>
</dbReference>
<dbReference type="PANTHER" id="PTHR36922">
    <property type="entry name" value="BLL2446 PROTEIN"/>
    <property type="match status" value="1"/>
</dbReference>
<keyword evidence="2" id="KW-1185">Reference proteome</keyword>
<reference evidence="1" key="1">
    <citation type="journal article" date="2023" name="Mol. Phylogenet. Evol.">
        <title>Genome-scale phylogeny and comparative genomics of the fungal order Sordariales.</title>
        <authorList>
            <person name="Hensen N."/>
            <person name="Bonometti L."/>
            <person name="Westerberg I."/>
            <person name="Brannstrom I.O."/>
            <person name="Guillou S."/>
            <person name="Cros-Aarteil S."/>
            <person name="Calhoun S."/>
            <person name="Haridas S."/>
            <person name="Kuo A."/>
            <person name="Mondo S."/>
            <person name="Pangilinan J."/>
            <person name="Riley R."/>
            <person name="LaButti K."/>
            <person name="Andreopoulos B."/>
            <person name="Lipzen A."/>
            <person name="Chen C."/>
            <person name="Yan M."/>
            <person name="Daum C."/>
            <person name="Ng V."/>
            <person name="Clum A."/>
            <person name="Steindorff A."/>
            <person name="Ohm R.A."/>
            <person name="Martin F."/>
            <person name="Silar P."/>
            <person name="Natvig D.O."/>
            <person name="Lalanne C."/>
            <person name="Gautier V."/>
            <person name="Ament-Velasquez S.L."/>
            <person name="Kruys A."/>
            <person name="Hutchinson M.I."/>
            <person name="Powell A.J."/>
            <person name="Barry K."/>
            <person name="Miller A.N."/>
            <person name="Grigoriev I.V."/>
            <person name="Debuchy R."/>
            <person name="Gladieux P."/>
            <person name="Hiltunen Thoren M."/>
            <person name="Johannesson H."/>
        </authorList>
    </citation>
    <scope>NUCLEOTIDE SEQUENCE</scope>
    <source>
        <strain evidence="1">SMH4131-1</strain>
    </source>
</reference>
<dbReference type="Gene3D" id="1.20.120.450">
    <property type="entry name" value="dinb family like domain"/>
    <property type="match status" value="1"/>
</dbReference>
<sequence length="174" mass="18874">MSAITLSELILPTFTNGLKTLTHILQAAEAHAKANGLDANAEYVGARLIDDMLPLSFQVQNATSNVRKTLNRVTGVEDQPWEDNEKTFAELYKRIEKAQALLSAADAAKIDAASDNEVLLPFGPQGIKLSAKASVLNQGIPNYFFHVQTAFAILRSKGVPIGKRDFIGGFLGLY</sequence>
<accession>A0AAE0MGD9</accession>
<dbReference type="SUPFAM" id="SSF109854">
    <property type="entry name" value="DinB/YfiT-like putative metalloenzymes"/>
    <property type="match status" value="1"/>
</dbReference>
<comment type="caution">
    <text evidence="1">The sequence shown here is derived from an EMBL/GenBank/DDBJ whole genome shotgun (WGS) entry which is preliminary data.</text>
</comment>
<protein>
    <recommendedName>
        <fullName evidence="3">DUF1993 domain-containing protein</fullName>
    </recommendedName>
</protein>